<dbReference type="InterPro" id="IPR001387">
    <property type="entry name" value="Cro/C1-type_HTH"/>
</dbReference>
<dbReference type="InterPro" id="IPR009057">
    <property type="entry name" value="Homeodomain-like_sf"/>
</dbReference>
<keyword evidence="6 8" id="KW-0539">Nucleus</keyword>
<name>A0AA35L3T7_9SAUR</name>
<feature type="DNA-binding region" description="H-T-H motif" evidence="8">
    <location>
        <begin position="177"/>
        <end position="197"/>
    </location>
</feature>
<dbReference type="Proteomes" id="UP001178461">
    <property type="component" value="Chromosome 12"/>
</dbReference>
<evidence type="ECO:0000256" key="1">
    <source>
        <dbReference type="ARBA" id="ARBA00004123"/>
    </source>
</evidence>
<evidence type="ECO:0000259" key="12">
    <source>
        <dbReference type="PROSITE" id="PS51253"/>
    </source>
</evidence>
<proteinExistence type="predicted"/>
<dbReference type="InterPro" id="IPR004875">
    <property type="entry name" value="DDE_SF_endonuclease_dom"/>
</dbReference>
<evidence type="ECO:0000256" key="9">
    <source>
        <dbReference type="SAM" id="MobiDB-lite"/>
    </source>
</evidence>
<dbReference type="GO" id="GO:0008270">
    <property type="term" value="F:zinc ion binding"/>
    <property type="evidence" value="ECO:0007669"/>
    <property type="project" value="UniProtKB-KW"/>
</dbReference>
<dbReference type="Gene3D" id="1.10.10.60">
    <property type="entry name" value="Homeodomain-like"/>
    <property type="match status" value="2"/>
</dbReference>
<protein>
    <submittedName>
        <fullName evidence="13">Transposable element-derived 3-like</fullName>
    </submittedName>
</protein>
<feature type="domain" description="HTH CENPB-type" evidence="12">
    <location>
        <begin position="212"/>
        <end position="284"/>
    </location>
</feature>
<dbReference type="InterPro" id="IPR013087">
    <property type="entry name" value="Znf_C2H2_type"/>
</dbReference>
<dbReference type="InterPro" id="IPR006600">
    <property type="entry name" value="HTH_CenpB_DNA-bd_dom"/>
</dbReference>
<dbReference type="GO" id="GO:0003677">
    <property type="term" value="F:DNA binding"/>
    <property type="evidence" value="ECO:0007669"/>
    <property type="project" value="UniProtKB-UniRule"/>
</dbReference>
<keyword evidence="3 7" id="KW-0863">Zinc-finger</keyword>
<keyword evidence="2" id="KW-0479">Metal-binding</keyword>
<feature type="domain" description="C2H2-type" evidence="10">
    <location>
        <begin position="76"/>
        <end position="103"/>
    </location>
</feature>
<dbReference type="AlphaFoldDB" id="A0AA35L3T7"/>
<sequence>MYRKRQEVLPPANASPGKGGENGLSSPALGQNHLEPGQPDSRAGSEEGLVMDHRVGCGPSAPAFGICRAPMGEMPHWCLECGKNFAQKAELEKHGLNHTGQCTYICGDCGRSLMEHVALATGQGACLAGNASNHISCRKRVSPLSSETVVQRKERKELSLQEKVRVLEMLEGPKVSQSELAKRFGVSQPQICRIIKNKERILAEWCKNGNPGRKRKLEEKTMSGEVALLQWFEHRCVSSTPANGMHLQEKAGDLSKMFRRKPELEAGLGWLRGFKARQKAACGRPLEENSEDLEDEGWENNVLPYILNKYDPRDIYACGEAGILFRATPEGLAWDSGEGAKDQLTVLLCTNLDASDKRDALIVGKARRPFGFQGVDREDLLPVTYRADSKAWMTAAIFTEWLQKFNEDMKQTDRSVVLFLVPCAAHPDTELSHTKMVFMPPGSSRIHPLEHGLVQNFKCHYRRRMLLRLLAVLDSRSPVPASELSKHLTLLDAVHMIVQAWLDVCPQTITSCFQAAGFGLALRIPAPPMDVVQALGFKDRQQFEQFVLVDEELECFGDQEGAEILQGVQEPACAAAEEEKAENLPCPSKAEVMESLATLRRYFECHSVSSTVFQTFYKLEDVVHGISLANMQVLRAKALNKEGL</sequence>
<dbReference type="InterPro" id="IPR036236">
    <property type="entry name" value="Znf_C2H2_sf"/>
</dbReference>
<dbReference type="Gene3D" id="3.30.160.60">
    <property type="entry name" value="Classic Zinc Finger"/>
    <property type="match status" value="1"/>
</dbReference>
<evidence type="ECO:0000256" key="7">
    <source>
        <dbReference type="PROSITE-ProRule" id="PRU00042"/>
    </source>
</evidence>
<evidence type="ECO:0000256" key="2">
    <source>
        <dbReference type="ARBA" id="ARBA00022723"/>
    </source>
</evidence>
<evidence type="ECO:0000313" key="14">
    <source>
        <dbReference type="Proteomes" id="UP001178461"/>
    </source>
</evidence>
<dbReference type="PANTHER" id="PTHR19303:SF36">
    <property type="entry name" value="TIGGER TRANSPOSABLE ELEMENT-DERIVED PROTEIN 3"/>
    <property type="match status" value="1"/>
</dbReference>
<dbReference type="PROSITE" id="PS00028">
    <property type="entry name" value="ZINC_FINGER_C2H2_1"/>
    <property type="match status" value="1"/>
</dbReference>
<feature type="region of interest" description="Disordered" evidence="9">
    <location>
        <begin position="1"/>
        <end position="45"/>
    </location>
</feature>
<dbReference type="PROSITE" id="PS50960">
    <property type="entry name" value="HTH_PSQ"/>
    <property type="match status" value="1"/>
</dbReference>
<comment type="subcellular location">
    <subcellularLocation>
        <location evidence="1 8">Nucleus</location>
    </subcellularLocation>
</comment>
<feature type="domain" description="HTH psq-type" evidence="11">
    <location>
        <begin position="149"/>
        <end position="201"/>
    </location>
</feature>
<evidence type="ECO:0000256" key="8">
    <source>
        <dbReference type="PROSITE-ProRule" id="PRU00320"/>
    </source>
</evidence>
<dbReference type="CDD" id="cd00093">
    <property type="entry name" value="HTH_XRE"/>
    <property type="match status" value="1"/>
</dbReference>
<evidence type="ECO:0000256" key="3">
    <source>
        <dbReference type="ARBA" id="ARBA00022771"/>
    </source>
</evidence>
<organism evidence="13 14">
    <name type="scientific">Podarcis lilfordi</name>
    <name type="common">Lilford's wall lizard</name>
    <dbReference type="NCBI Taxonomy" id="74358"/>
    <lineage>
        <taxon>Eukaryota</taxon>
        <taxon>Metazoa</taxon>
        <taxon>Chordata</taxon>
        <taxon>Craniata</taxon>
        <taxon>Vertebrata</taxon>
        <taxon>Euteleostomi</taxon>
        <taxon>Lepidosauria</taxon>
        <taxon>Squamata</taxon>
        <taxon>Bifurcata</taxon>
        <taxon>Unidentata</taxon>
        <taxon>Episquamata</taxon>
        <taxon>Laterata</taxon>
        <taxon>Lacertibaenia</taxon>
        <taxon>Lacertidae</taxon>
        <taxon>Podarcis</taxon>
    </lineage>
</organism>
<dbReference type="InterPro" id="IPR050863">
    <property type="entry name" value="CenT-Element_Derived"/>
</dbReference>
<dbReference type="PROSITE" id="PS51253">
    <property type="entry name" value="HTH_CENPB"/>
    <property type="match status" value="1"/>
</dbReference>
<keyword evidence="14" id="KW-1185">Reference proteome</keyword>
<reference evidence="13" key="1">
    <citation type="submission" date="2022-12" db="EMBL/GenBank/DDBJ databases">
        <authorList>
            <person name="Alioto T."/>
            <person name="Alioto T."/>
            <person name="Gomez Garrido J."/>
        </authorList>
    </citation>
    <scope>NUCLEOTIDE SEQUENCE</scope>
</reference>
<evidence type="ECO:0000256" key="6">
    <source>
        <dbReference type="ARBA" id="ARBA00023242"/>
    </source>
</evidence>
<keyword evidence="4" id="KW-0862">Zinc</keyword>
<dbReference type="PANTHER" id="PTHR19303">
    <property type="entry name" value="TRANSPOSON"/>
    <property type="match status" value="1"/>
</dbReference>
<keyword evidence="5 8" id="KW-0238">DNA-binding</keyword>
<dbReference type="InterPro" id="IPR007889">
    <property type="entry name" value="HTH_Psq"/>
</dbReference>
<dbReference type="FunFam" id="3.30.160.60:FF:002343">
    <property type="entry name" value="Zinc finger protein 33A"/>
    <property type="match status" value="1"/>
</dbReference>
<dbReference type="SUPFAM" id="SSF46689">
    <property type="entry name" value="Homeodomain-like"/>
    <property type="match status" value="1"/>
</dbReference>
<evidence type="ECO:0000259" key="11">
    <source>
        <dbReference type="PROSITE" id="PS50960"/>
    </source>
</evidence>
<dbReference type="Pfam" id="PF04218">
    <property type="entry name" value="CENP-B_N"/>
    <property type="match status" value="1"/>
</dbReference>
<dbReference type="PROSITE" id="PS50157">
    <property type="entry name" value="ZINC_FINGER_C2H2_2"/>
    <property type="match status" value="1"/>
</dbReference>
<evidence type="ECO:0000256" key="5">
    <source>
        <dbReference type="ARBA" id="ARBA00023125"/>
    </source>
</evidence>
<evidence type="ECO:0000256" key="4">
    <source>
        <dbReference type="ARBA" id="ARBA00022833"/>
    </source>
</evidence>
<dbReference type="SUPFAM" id="SSF57667">
    <property type="entry name" value="beta-beta-alpha zinc fingers"/>
    <property type="match status" value="1"/>
</dbReference>
<dbReference type="Pfam" id="PF03184">
    <property type="entry name" value="DDE_1"/>
    <property type="match status" value="1"/>
</dbReference>
<dbReference type="EMBL" id="OX395137">
    <property type="protein sequence ID" value="CAI5789305.1"/>
    <property type="molecule type" value="Genomic_DNA"/>
</dbReference>
<evidence type="ECO:0000313" key="13">
    <source>
        <dbReference type="EMBL" id="CAI5789305.1"/>
    </source>
</evidence>
<dbReference type="GO" id="GO:0005634">
    <property type="term" value="C:nucleus"/>
    <property type="evidence" value="ECO:0007669"/>
    <property type="project" value="UniProtKB-SubCell"/>
</dbReference>
<accession>A0AA35L3T7</accession>
<evidence type="ECO:0000259" key="10">
    <source>
        <dbReference type="PROSITE" id="PS50157"/>
    </source>
</evidence>
<gene>
    <name evidence="13" type="ORF">PODLI_1B007959</name>
</gene>